<evidence type="ECO:0000313" key="2">
    <source>
        <dbReference type="Proteomes" id="UP001627154"/>
    </source>
</evidence>
<evidence type="ECO:0000313" key="1">
    <source>
        <dbReference type="EMBL" id="KAL3387161.1"/>
    </source>
</evidence>
<dbReference type="AlphaFoldDB" id="A0ABD2W3I7"/>
<keyword evidence="2" id="KW-1185">Reference proteome</keyword>
<name>A0ABD2W3I7_9HYME</name>
<protein>
    <submittedName>
        <fullName evidence="1">Uncharacterized protein</fullName>
    </submittedName>
</protein>
<sequence length="151" mass="17658">MNLEHTYNMCKMPMFLHALGHRMLYCSYHSRNVLSVMPVAWPSKNHSRAWKKTRRAERGNYISRAVLMPMLLESSDIELSKPLLSDLLKNLEDRFTDYFNVRRLGVNTPKAAFLHPQFKLKWLDALNSEAKKKFFSLCKSHVIGTDGRRDT</sequence>
<proteinExistence type="predicted"/>
<accession>A0ABD2W3I7</accession>
<reference evidence="1 2" key="1">
    <citation type="journal article" date="2024" name="bioRxiv">
        <title>A reference genome for Trichogramma kaykai: A tiny desert-dwelling parasitoid wasp with competing sex-ratio distorters.</title>
        <authorList>
            <person name="Culotta J."/>
            <person name="Lindsey A.R."/>
        </authorList>
    </citation>
    <scope>NUCLEOTIDE SEQUENCE [LARGE SCALE GENOMIC DNA]</scope>
    <source>
        <strain evidence="1 2">KSX58</strain>
    </source>
</reference>
<organism evidence="1 2">
    <name type="scientific">Trichogramma kaykai</name>
    <dbReference type="NCBI Taxonomy" id="54128"/>
    <lineage>
        <taxon>Eukaryota</taxon>
        <taxon>Metazoa</taxon>
        <taxon>Ecdysozoa</taxon>
        <taxon>Arthropoda</taxon>
        <taxon>Hexapoda</taxon>
        <taxon>Insecta</taxon>
        <taxon>Pterygota</taxon>
        <taxon>Neoptera</taxon>
        <taxon>Endopterygota</taxon>
        <taxon>Hymenoptera</taxon>
        <taxon>Apocrita</taxon>
        <taxon>Proctotrupomorpha</taxon>
        <taxon>Chalcidoidea</taxon>
        <taxon>Trichogrammatidae</taxon>
        <taxon>Trichogramma</taxon>
    </lineage>
</organism>
<dbReference type="EMBL" id="JBJJXI010000139">
    <property type="protein sequence ID" value="KAL3387161.1"/>
    <property type="molecule type" value="Genomic_DNA"/>
</dbReference>
<dbReference type="Proteomes" id="UP001627154">
    <property type="component" value="Unassembled WGS sequence"/>
</dbReference>
<gene>
    <name evidence="1" type="ORF">TKK_017480</name>
</gene>
<comment type="caution">
    <text evidence="1">The sequence shown here is derived from an EMBL/GenBank/DDBJ whole genome shotgun (WGS) entry which is preliminary data.</text>
</comment>